<protein>
    <submittedName>
        <fullName evidence="1">Uncharacterized protein</fullName>
    </submittedName>
</protein>
<proteinExistence type="predicted"/>
<organism evidence="1 2">
    <name type="scientific">Penicillium flavigenum</name>
    <dbReference type="NCBI Taxonomy" id="254877"/>
    <lineage>
        <taxon>Eukaryota</taxon>
        <taxon>Fungi</taxon>
        <taxon>Dikarya</taxon>
        <taxon>Ascomycota</taxon>
        <taxon>Pezizomycotina</taxon>
        <taxon>Eurotiomycetes</taxon>
        <taxon>Eurotiomycetidae</taxon>
        <taxon>Eurotiales</taxon>
        <taxon>Aspergillaceae</taxon>
        <taxon>Penicillium</taxon>
    </lineage>
</organism>
<gene>
    <name evidence="1" type="ORF">PENFLA_c006G02122</name>
</gene>
<dbReference type="Proteomes" id="UP000191342">
    <property type="component" value="Unassembled WGS sequence"/>
</dbReference>
<dbReference type="EMBL" id="MLQL01000006">
    <property type="protein sequence ID" value="OQE27188.1"/>
    <property type="molecule type" value="Genomic_DNA"/>
</dbReference>
<evidence type="ECO:0000313" key="1">
    <source>
        <dbReference type="EMBL" id="OQE27188.1"/>
    </source>
</evidence>
<accession>A0A1V6TLE2</accession>
<sequence>MLTPGSSEVPSAKLCHTDRFGWSFKKEGQPSDLKQTDSGESVYTLSWKRDASDSTKLPGPGALEISNQYDAEVKFKGRSILITPAVTVYLKVLYKLQEGAANVVEEKVTDEYVLGISPEGSLNTTHLKPIIEDRCDQGRLLATFVCYRDASVLIENLQHEAKIATSLLFETTPLSTVSSFVFPGGRTFAHSNVGFSNYQDLVSAIRYVG</sequence>
<dbReference type="AlphaFoldDB" id="A0A1V6TLE2"/>
<keyword evidence="2" id="KW-1185">Reference proteome</keyword>
<evidence type="ECO:0000313" key="2">
    <source>
        <dbReference type="Proteomes" id="UP000191342"/>
    </source>
</evidence>
<dbReference type="STRING" id="254877.A0A1V6TLE2"/>
<reference evidence="2" key="1">
    <citation type="journal article" date="2017" name="Nat. Microbiol.">
        <title>Global analysis of biosynthetic gene clusters reveals vast potential of secondary metabolite production in Penicillium species.</title>
        <authorList>
            <person name="Nielsen J.C."/>
            <person name="Grijseels S."/>
            <person name="Prigent S."/>
            <person name="Ji B."/>
            <person name="Dainat J."/>
            <person name="Nielsen K.F."/>
            <person name="Frisvad J.C."/>
            <person name="Workman M."/>
            <person name="Nielsen J."/>
        </authorList>
    </citation>
    <scope>NUCLEOTIDE SEQUENCE [LARGE SCALE GENOMIC DNA]</scope>
    <source>
        <strain evidence="2">IBT 14082</strain>
    </source>
</reference>
<comment type="caution">
    <text evidence="1">The sequence shown here is derived from an EMBL/GenBank/DDBJ whole genome shotgun (WGS) entry which is preliminary data.</text>
</comment>
<name>A0A1V6TLE2_9EURO</name>